<dbReference type="AlphaFoldDB" id="D4IKD6"/>
<organism evidence="1 2">
    <name type="scientific">Alistipes shahii WAL 8301</name>
    <dbReference type="NCBI Taxonomy" id="717959"/>
    <lineage>
        <taxon>Bacteria</taxon>
        <taxon>Pseudomonadati</taxon>
        <taxon>Bacteroidota</taxon>
        <taxon>Bacteroidia</taxon>
        <taxon>Bacteroidales</taxon>
        <taxon>Rikenellaceae</taxon>
        <taxon>Alistipes</taxon>
    </lineage>
</organism>
<evidence type="ECO:0000313" key="2">
    <source>
        <dbReference type="Proteomes" id="UP000008794"/>
    </source>
</evidence>
<gene>
    <name evidence="1" type="ORF">AL1_08450</name>
</gene>
<protein>
    <submittedName>
        <fullName evidence="1">Uncharacterized protein</fullName>
    </submittedName>
</protein>
<name>D4IKD6_9BACT</name>
<proteinExistence type="predicted"/>
<dbReference type="EMBL" id="FP929032">
    <property type="protein sequence ID" value="CBK63398.1"/>
    <property type="molecule type" value="Genomic_DNA"/>
</dbReference>
<reference evidence="1 2" key="1">
    <citation type="submission" date="2010-03" db="EMBL/GenBank/DDBJ databases">
        <title>The genome sequence of Alistipes shahii WAL 8301.</title>
        <authorList>
            <consortium name="metaHIT consortium -- http://www.metahit.eu/"/>
            <person name="Pajon A."/>
            <person name="Turner K."/>
            <person name="Parkhill J."/>
        </authorList>
    </citation>
    <scope>NUCLEOTIDE SEQUENCE [LARGE SCALE GENOMIC DNA]</scope>
    <source>
        <strain evidence="1 2">WAL 8301</strain>
    </source>
</reference>
<reference evidence="1 2" key="2">
    <citation type="submission" date="2010-03" db="EMBL/GenBank/DDBJ databases">
        <authorList>
            <person name="Pajon A."/>
        </authorList>
    </citation>
    <scope>NUCLEOTIDE SEQUENCE [LARGE SCALE GENOMIC DNA]</scope>
    <source>
        <strain evidence="1 2">WAL 8301</strain>
    </source>
</reference>
<sequence length="71" mass="8198">MNVASLNCKMLKQVLQYLQSKEFEENPEVLAEGFSKLICELNEITSNPIDRLRGLKQIKVYVKYTKKNCAC</sequence>
<keyword evidence="2" id="KW-1185">Reference proteome</keyword>
<dbReference type="STRING" id="717959.AL1_08450"/>
<dbReference type="HOGENOM" id="CLU_2731027_0_0_10"/>
<accession>D4IKD6</accession>
<dbReference type="KEGG" id="ash:AL1_08450"/>
<dbReference type="Proteomes" id="UP000008794">
    <property type="component" value="Chromosome"/>
</dbReference>
<evidence type="ECO:0000313" key="1">
    <source>
        <dbReference type="EMBL" id="CBK63398.1"/>
    </source>
</evidence>